<dbReference type="EMBL" id="ML179035">
    <property type="protein sequence ID" value="THV08326.1"/>
    <property type="molecule type" value="Genomic_DNA"/>
</dbReference>
<gene>
    <name evidence="1" type="ORF">K435DRAFT_7668</name>
</gene>
<dbReference type="AlphaFoldDB" id="A0A4V4HIX4"/>
<reference evidence="1 2" key="1">
    <citation type="journal article" date="2019" name="Nat. Ecol. Evol.">
        <title>Megaphylogeny resolves global patterns of mushroom evolution.</title>
        <authorList>
            <person name="Varga T."/>
            <person name="Krizsan K."/>
            <person name="Foldi C."/>
            <person name="Dima B."/>
            <person name="Sanchez-Garcia M."/>
            <person name="Sanchez-Ramirez S."/>
            <person name="Szollosi G.J."/>
            <person name="Szarkandi J.G."/>
            <person name="Papp V."/>
            <person name="Albert L."/>
            <person name="Andreopoulos W."/>
            <person name="Angelini C."/>
            <person name="Antonin V."/>
            <person name="Barry K.W."/>
            <person name="Bougher N.L."/>
            <person name="Buchanan P."/>
            <person name="Buyck B."/>
            <person name="Bense V."/>
            <person name="Catcheside P."/>
            <person name="Chovatia M."/>
            <person name="Cooper J."/>
            <person name="Damon W."/>
            <person name="Desjardin D."/>
            <person name="Finy P."/>
            <person name="Geml J."/>
            <person name="Haridas S."/>
            <person name="Hughes K."/>
            <person name="Justo A."/>
            <person name="Karasinski D."/>
            <person name="Kautmanova I."/>
            <person name="Kiss B."/>
            <person name="Kocsube S."/>
            <person name="Kotiranta H."/>
            <person name="LaButti K.M."/>
            <person name="Lechner B.E."/>
            <person name="Liimatainen K."/>
            <person name="Lipzen A."/>
            <person name="Lukacs Z."/>
            <person name="Mihaltcheva S."/>
            <person name="Morgado L.N."/>
            <person name="Niskanen T."/>
            <person name="Noordeloos M.E."/>
            <person name="Ohm R.A."/>
            <person name="Ortiz-Santana B."/>
            <person name="Ovrebo C."/>
            <person name="Racz N."/>
            <person name="Riley R."/>
            <person name="Savchenko A."/>
            <person name="Shiryaev A."/>
            <person name="Soop K."/>
            <person name="Spirin V."/>
            <person name="Szebenyi C."/>
            <person name="Tomsovsky M."/>
            <person name="Tulloss R.E."/>
            <person name="Uehling J."/>
            <person name="Grigoriev I.V."/>
            <person name="Vagvolgyi C."/>
            <person name="Papp T."/>
            <person name="Martin F.M."/>
            <person name="Miettinen O."/>
            <person name="Hibbett D.S."/>
            <person name="Nagy L.G."/>
        </authorList>
    </citation>
    <scope>NUCLEOTIDE SEQUENCE [LARGE SCALE GENOMIC DNA]</scope>
    <source>
        <strain evidence="1 2">CBS 962.96</strain>
    </source>
</reference>
<proteinExistence type="predicted"/>
<sequence>MSASRPPTSRPLMFIKPLSAAFIVGTLPTDAYSRFPDGLPLSGYQRYSYETAKLRLSLQTSIAIVVGRGLRTQDLQAMTSILGVSRSRCSRVSEILFLIFSENWSQVHSPVRSTLLQCLSLWDMSVPQRHFIFSVHSDPDVYIEILKSSRSVSTGVELDLRSVSNETFPILLEFPGLCSLELRRPDNPEMLMMHYVERAIKRAVMTPYLPSLGNLRQVSLPVGLLEQLGPILCAISTLPYCRTLKLDKSDWYHISTSSRRMKTLAEAVRYGLRDFHHLGWLTLPGQLWDRPEVQKALIRLRGLRPNCERVVLT</sequence>
<keyword evidence="2" id="KW-1185">Reference proteome</keyword>
<evidence type="ECO:0000313" key="1">
    <source>
        <dbReference type="EMBL" id="THV08326.1"/>
    </source>
</evidence>
<name>A0A4V4HIX4_DENBC</name>
<organism evidence="1 2">
    <name type="scientific">Dendrothele bispora (strain CBS 962.96)</name>
    <dbReference type="NCBI Taxonomy" id="1314807"/>
    <lineage>
        <taxon>Eukaryota</taxon>
        <taxon>Fungi</taxon>
        <taxon>Dikarya</taxon>
        <taxon>Basidiomycota</taxon>
        <taxon>Agaricomycotina</taxon>
        <taxon>Agaricomycetes</taxon>
        <taxon>Agaricomycetidae</taxon>
        <taxon>Agaricales</taxon>
        <taxon>Agaricales incertae sedis</taxon>
        <taxon>Dendrothele</taxon>
    </lineage>
</organism>
<accession>A0A4V4HIX4</accession>
<evidence type="ECO:0000313" key="2">
    <source>
        <dbReference type="Proteomes" id="UP000297245"/>
    </source>
</evidence>
<dbReference type="Proteomes" id="UP000297245">
    <property type="component" value="Unassembled WGS sequence"/>
</dbReference>
<protein>
    <submittedName>
        <fullName evidence="1">Uncharacterized protein</fullName>
    </submittedName>
</protein>